<keyword evidence="3" id="KW-0677">Repeat</keyword>
<dbReference type="EMBL" id="WTPW01001855">
    <property type="protein sequence ID" value="KAF0411263.1"/>
    <property type="molecule type" value="Genomic_DNA"/>
</dbReference>
<dbReference type="GO" id="GO:0005829">
    <property type="term" value="C:cytosol"/>
    <property type="evidence" value="ECO:0007669"/>
    <property type="project" value="TreeGrafter"/>
</dbReference>
<accession>A0A8H4A3X7</accession>
<dbReference type="GO" id="GO:0005634">
    <property type="term" value="C:nucleus"/>
    <property type="evidence" value="ECO:0007669"/>
    <property type="project" value="TreeGrafter"/>
</dbReference>
<dbReference type="Gene3D" id="3.80.10.10">
    <property type="entry name" value="Ribonuclease Inhibitor"/>
    <property type="match status" value="1"/>
</dbReference>
<dbReference type="GO" id="GO:0005096">
    <property type="term" value="F:GTPase activator activity"/>
    <property type="evidence" value="ECO:0007669"/>
    <property type="project" value="UniProtKB-KW"/>
</dbReference>
<keyword evidence="5" id="KW-1185">Reference proteome</keyword>
<sequence>MIGLPNECLIEIFNNFKCCYGYLFSCLLVNRQWCRNVIPILCDDLLLYCIDKRVIRICLLLMNEEEKAALFPFNILPPSNDLKPLFEYTSYTKSITWYNLKRGIENWIYSAEHRSTYKCLSRYKRTDEAVLITMYSLITMLFRTSDKIKHLHIAAIKELSDIYCIYYKQFLRSLIDVFCKNTCLTSLTLYNCKFNAEEIKMLSEVLCKNTTLSSLVINDKEFGDEEIKAFINVLYKNTTLNFLNLNHSQLGYIGIKTLTEALCENISITSLHLDGNILCIKGCKALAKALCRNTTLTFLSLYNCYIDVEGIKVIIEALYKNTTLTSLNVKCNSFGRDGIKMIEEAQPKLFLRISYKLF</sequence>
<dbReference type="SMART" id="SM00368">
    <property type="entry name" value="LRR_RI"/>
    <property type="match status" value="5"/>
</dbReference>
<proteinExistence type="predicted"/>
<reference evidence="4 5" key="1">
    <citation type="journal article" date="2019" name="Environ. Microbiol.">
        <title>At the nexus of three kingdoms: the genome of the mycorrhizal fungus Gigaspora margarita provides insights into plant, endobacterial and fungal interactions.</title>
        <authorList>
            <person name="Venice F."/>
            <person name="Ghignone S."/>
            <person name="Salvioli di Fossalunga A."/>
            <person name="Amselem J."/>
            <person name="Novero M."/>
            <person name="Xianan X."/>
            <person name="Sedzielewska Toro K."/>
            <person name="Morin E."/>
            <person name="Lipzen A."/>
            <person name="Grigoriev I.V."/>
            <person name="Henrissat B."/>
            <person name="Martin F.M."/>
            <person name="Bonfante P."/>
        </authorList>
    </citation>
    <scope>NUCLEOTIDE SEQUENCE [LARGE SCALE GENOMIC DNA]</scope>
    <source>
        <strain evidence="4 5">BEG34</strain>
    </source>
</reference>
<gene>
    <name evidence="4" type="ORF">F8M41_008220</name>
</gene>
<keyword evidence="2" id="KW-0433">Leucine-rich repeat</keyword>
<dbReference type="SUPFAM" id="SSF52047">
    <property type="entry name" value="RNI-like"/>
    <property type="match status" value="1"/>
</dbReference>
<dbReference type="InterPro" id="IPR032675">
    <property type="entry name" value="LRR_dom_sf"/>
</dbReference>
<dbReference type="GO" id="GO:0048471">
    <property type="term" value="C:perinuclear region of cytoplasm"/>
    <property type="evidence" value="ECO:0007669"/>
    <property type="project" value="TreeGrafter"/>
</dbReference>
<dbReference type="InterPro" id="IPR027038">
    <property type="entry name" value="RanGap"/>
</dbReference>
<dbReference type="GO" id="GO:0031267">
    <property type="term" value="F:small GTPase binding"/>
    <property type="evidence" value="ECO:0007669"/>
    <property type="project" value="TreeGrafter"/>
</dbReference>
<dbReference type="Proteomes" id="UP000439903">
    <property type="component" value="Unassembled WGS sequence"/>
</dbReference>
<dbReference type="InterPro" id="IPR001611">
    <property type="entry name" value="Leu-rich_rpt"/>
</dbReference>
<comment type="caution">
    <text evidence="4">The sequence shown here is derived from an EMBL/GenBank/DDBJ whole genome shotgun (WGS) entry which is preliminary data.</text>
</comment>
<dbReference type="PANTHER" id="PTHR24113:SF12">
    <property type="entry name" value="RAN GTPASE-ACTIVATING PROTEIN 1"/>
    <property type="match status" value="1"/>
</dbReference>
<dbReference type="AlphaFoldDB" id="A0A8H4A3X7"/>
<evidence type="ECO:0000256" key="3">
    <source>
        <dbReference type="ARBA" id="ARBA00022737"/>
    </source>
</evidence>
<evidence type="ECO:0000256" key="1">
    <source>
        <dbReference type="ARBA" id="ARBA00022468"/>
    </source>
</evidence>
<dbReference type="GO" id="GO:0006913">
    <property type="term" value="P:nucleocytoplasmic transport"/>
    <property type="evidence" value="ECO:0007669"/>
    <property type="project" value="TreeGrafter"/>
</dbReference>
<keyword evidence="1" id="KW-0343">GTPase activation</keyword>
<dbReference type="Pfam" id="PF13516">
    <property type="entry name" value="LRR_6"/>
    <property type="match status" value="2"/>
</dbReference>
<evidence type="ECO:0000313" key="5">
    <source>
        <dbReference type="Proteomes" id="UP000439903"/>
    </source>
</evidence>
<name>A0A8H4A3X7_GIGMA</name>
<organism evidence="4 5">
    <name type="scientific">Gigaspora margarita</name>
    <dbReference type="NCBI Taxonomy" id="4874"/>
    <lineage>
        <taxon>Eukaryota</taxon>
        <taxon>Fungi</taxon>
        <taxon>Fungi incertae sedis</taxon>
        <taxon>Mucoromycota</taxon>
        <taxon>Glomeromycotina</taxon>
        <taxon>Glomeromycetes</taxon>
        <taxon>Diversisporales</taxon>
        <taxon>Gigasporaceae</taxon>
        <taxon>Gigaspora</taxon>
    </lineage>
</organism>
<evidence type="ECO:0000256" key="2">
    <source>
        <dbReference type="ARBA" id="ARBA00022614"/>
    </source>
</evidence>
<evidence type="ECO:0000313" key="4">
    <source>
        <dbReference type="EMBL" id="KAF0411263.1"/>
    </source>
</evidence>
<dbReference type="OrthoDB" id="120976at2759"/>
<protein>
    <submittedName>
        <fullName evidence="4">RNI-like protein</fullName>
    </submittedName>
</protein>
<dbReference type="PANTHER" id="PTHR24113">
    <property type="entry name" value="RAN GTPASE-ACTIVATING PROTEIN 1"/>
    <property type="match status" value="1"/>
</dbReference>